<protein>
    <submittedName>
        <fullName evidence="2">Uncharacterized protein</fullName>
    </submittedName>
</protein>
<organism evidence="2 3">
    <name type="scientific">Nezara viridula</name>
    <name type="common">Southern green stink bug</name>
    <name type="synonym">Cimex viridulus</name>
    <dbReference type="NCBI Taxonomy" id="85310"/>
    <lineage>
        <taxon>Eukaryota</taxon>
        <taxon>Metazoa</taxon>
        <taxon>Ecdysozoa</taxon>
        <taxon>Arthropoda</taxon>
        <taxon>Hexapoda</taxon>
        <taxon>Insecta</taxon>
        <taxon>Pterygota</taxon>
        <taxon>Neoptera</taxon>
        <taxon>Paraneoptera</taxon>
        <taxon>Hemiptera</taxon>
        <taxon>Heteroptera</taxon>
        <taxon>Panheteroptera</taxon>
        <taxon>Pentatomomorpha</taxon>
        <taxon>Pentatomoidea</taxon>
        <taxon>Pentatomidae</taxon>
        <taxon>Pentatominae</taxon>
        <taxon>Nezara</taxon>
    </lineage>
</organism>
<dbReference type="AlphaFoldDB" id="A0A9P0MRB4"/>
<sequence>MVCVSLHAVGVLSWEEELSTLPQGRSAATPYSTGRRDPHGMGPPPLDERLCRSGDRSPSAAGPSRGGVATRADKSPLKRIWYPLGHVTSGLVQWTRAWDYEWRPSYHRIDNGVNQLSLADLTGQNSNDSSSGGGPAPGTPNSGGMRPTPSPTGSTGSRSMSPAVGGKLPVSEVNSKSQRE</sequence>
<evidence type="ECO:0000256" key="1">
    <source>
        <dbReference type="SAM" id="MobiDB-lite"/>
    </source>
</evidence>
<feature type="region of interest" description="Disordered" evidence="1">
    <location>
        <begin position="23"/>
        <end position="71"/>
    </location>
</feature>
<evidence type="ECO:0000313" key="3">
    <source>
        <dbReference type="Proteomes" id="UP001152798"/>
    </source>
</evidence>
<accession>A0A9P0MRB4</accession>
<keyword evidence="3" id="KW-1185">Reference proteome</keyword>
<evidence type="ECO:0000313" key="2">
    <source>
        <dbReference type="EMBL" id="CAH1402129.1"/>
    </source>
</evidence>
<gene>
    <name evidence="2" type="ORF">NEZAVI_LOCUS11016</name>
</gene>
<feature type="region of interest" description="Disordered" evidence="1">
    <location>
        <begin position="120"/>
        <end position="180"/>
    </location>
</feature>
<proteinExistence type="predicted"/>
<reference evidence="2" key="1">
    <citation type="submission" date="2022-01" db="EMBL/GenBank/DDBJ databases">
        <authorList>
            <person name="King R."/>
        </authorList>
    </citation>
    <scope>NUCLEOTIDE SEQUENCE</scope>
</reference>
<feature type="compositionally biased region" description="Basic and acidic residues" evidence="1">
    <location>
        <begin position="46"/>
        <end position="55"/>
    </location>
</feature>
<dbReference type="Proteomes" id="UP001152798">
    <property type="component" value="Chromosome 5"/>
</dbReference>
<feature type="compositionally biased region" description="Low complexity" evidence="1">
    <location>
        <begin position="139"/>
        <end position="162"/>
    </location>
</feature>
<name>A0A9P0MRB4_NEZVI</name>
<dbReference type="EMBL" id="OV725081">
    <property type="protein sequence ID" value="CAH1402129.1"/>
    <property type="molecule type" value="Genomic_DNA"/>
</dbReference>